<dbReference type="OrthoDB" id="8075495at2"/>
<dbReference type="AlphaFoldDB" id="A0A1I2R870"/>
<feature type="transmembrane region" description="Helical" evidence="5">
    <location>
        <begin position="21"/>
        <end position="39"/>
    </location>
</feature>
<organism evidence="6 7">
    <name type="scientific">Desulfotruncus arcticus DSM 17038</name>
    <dbReference type="NCBI Taxonomy" id="1121424"/>
    <lineage>
        <taxon>Bacteria</taxon>
        <taxon>Bacillati</taxon>
        <taxon>Bacillota</taxon>
        <taxon>Clostridia</taxon>
        <taxon>Eubacteriales</taxon>
        <taxon>Desulfallaceae</taxon>
        <taxon>Desulfotruncus</taxon>
    </lineage>
</organism>
<evidence type="ECO:0000256" key="3">
    <source>
        <dbReference type="ARBA" id="ARBA00022989"/>
    </source>
</evidence>
<accession>A0A1I2R870</accession>
<dbReference type="RefSeq" id="WP_092470000.1">
    <property type="nucleotide sequence ID" value="NZ_FOOX01000004.1"/>
</dbReference>
<dbReference type="CDD" id="cd16914">
    <property type="entry name" value="EcfT"/>
    <property type="match status" value="1"/>
</dbReference>
<keyword evidence="2 5" id="KW-0812">Transmembrane</keyword>
<protein>
    <submittedName>
        <fullName evidence="6">Energy-coupling factor transport system permease protein</fullName>
    </submittedName>
</protein>
<gene>
    <name evidence="6" type="ORF">SAMN05660649_01366</name>
</gene>
<evidence type="ECO:0000256" key="5">
    <source>
        <dbReference type="SAM" id="Phobius"/>
    </source>
</evidence>
<feature type="transmembrane region" description="Helical" evidence="5">
    <location>
        <begin position="45"/>
        <end position="62"/>
    </location>
</feature>
<keyword evidence="4 5" id="KW-0472">Membrane</keyword>
<feature type="transmembrane region" description="Helical" evidence="5">
    <location>
        <begin position="74"/>
        <end position="93"/>
    </location>
</feature>
<comment type="subcellular location">
    <subcellularLocation>
        <location evidence="1">Membrane</location>
        <topology evidence="1">Multi-pass membrane protein</topology>
    </subcellularLocation>
</comment>
<dbReference type="PANTHER" id="PTHR33514">
    <property type="entry name" value="PROTEIN ABCI12, CHLOROPLASTIC"/>
    <property type="match status" value="1"/>
</dbReference>
<feature type="transmembrane region" description="Helical" evidence="5">
    <location>
        <begin position="105"/>
        <end position="129"/>
    </location>
</feature>
<evidence type="ECO:0000313" key="7">
    <source>
        <dbReference type="Proteomes" id="UP000199337"/>
    </source>
</evidence>
<sequence>MTGMKLGQFVYGSSFIHALDPRTKILCCLLVIISVFLSYTWYYLLFYLLLMTGAILCAGLNLRFIVSSLLKLRYLLLFTFLFQAFLTPGQAVFLVGKLSMTREGLILGAVNISRLLILFLGSMVLLMTTSPLKLAAGIEFLLRPLSKLKIPIYNLTTILSISFRFLPILFEEAATIKNAQKSRGAPFDSPQIGIRIKAYTAILIPLFEASLARAADLGEAMESRCFTGHPNKLRLNSLKMTGLDILVLFLMVMLSFAGIIMTILME</sequence>
<reference evidence="7" key="1">
    <citation type="submission" date="2016-10" db="EMBL/GenBank/DDBJ databases">
        <authorList>
            <person name="Varghese N."/>
            <person name="Submissions S."/>
        </authorList>
    </citation>
    <scope>NUCLEOTIDE SEQUENCE [LARGE SCALE GENOMIC DNA]</scope>
    <source>
        <strain evidence="7">DSM 17038</strain>
    </source>
</reference>
<evidence type="ECO:0000256" key="1">
    <source>
        <dbReference type="ARBA" id="ARBA00004141"/>
    </source>
</evidence>
<evidence type="ECO:0000256" key="2">
    <source>
        <dbReference type="ARBA" id="ARBA00022692"/>
    </source>
</evidence>
<keyword evidence="3 5" id="KW-1133">Transmembrane helix</keyword>
<evidence type="ECO:0000256" key="4">
    <source>
        <dbReference type="ARBA" id="ARBA00023136"/>
    </source>
</evidence>
<dbReference type="STRING" id="341036.SAMN05660649_01366"/>
<dbReference type="Proteomes" id="UP000199337">
    <property type="component" value="Unassembled WGS sequence"/>
</dbReference>
<dbReference type="Pfam" id="PF02361">
    <property type="entry name" value="CbiQ"/>
    <property type="match status" value="1"/>
</dbReference>
<dbReference type="PANTHER" id="PTHR33514:SF13">
    <property type="entry name" value="PROTEIN ABCI12, CHLOROPLASTIC"/>
    <property type="match status" value="1"/>
</dbReference>
<dbReference type="InterPro" id="IPR003339">
    <property type="entry name" value="ABC/ECF_trnsptr_transmembrane"/>
</dbReference>
<dbReference type="EMBL" id="FOOX01000004">
    <property type="protein sequence ID" value="SFG34807.1"/>
    <property type="molecule type" value="Genomic_DNA"/>
</dbReference>
<keyword evidence="7" id="KW-1185">Reference proteome</keyword>
<name>A0A1I2R870_9FIRM</name>
<dbReference type="GO" id="GO:0005886">
    <property type="term" value="C:plasma membrane"/>
    <property type="evidence" value="ECO:0007669"/>
    <property type="project" value="UniProtKB-ARBA"/>
</dbReference>
<evidence type="ECO:0000313" key="6">
    <source>
        <dbReference type="EMBL" id="SFG34807.1"/>
    </source>
</evidence>
<proteinExistence type="predicted"/>
<feature type="transmembrane region" description="Helical" evidence="5">
    <location>
        <begin position="245"/>
        <end position="265"/>
    </location>
</feature>